<dbReference type="InterPro" id="IPR000571">
    <property type="entry name" value="Znf_CCCH"/>
</dbReference>
<feature type="compositionally biased region" description="Polar residues" evidence="5">
    <location>
        <begin position="348"/>
        <end position="357"/>
    </location>
</feature>
<evidence type="ECO:0000259" key="7">
    <source>
        <dbReference type="PROSITE" id="PS50103"/>
    </source>
</evidence>
<dbReference type="SUPFAM" id="SSF54928">
    <property type="entry name" value="RNA-binding domain, RBD"/>
    <property type="match status" value="1"/>
</dbReference>
<reference evidence="8" key="1">
    <citation type="submission" date="2021-01" db="UniProtKB">
        <authorList>
            <consortium name="EnsemblPlants"/>
        </authorList>
    </citation>
    <scope>IDENTIFICATION</scope>
</reference>
<feature type="compositionally biased region" description="Polar residues" evidence="5">
    <location>
        <begin position="47"/>
        <end position="62"/>
    </location>
</feature>
<dbReference type="InterPro" id="IPR035979">
    <property type="entry name" value="RBD_domain_sf"/>
</dbReference>
<dbReference type="GO" id="GO:0003723">
    <property type="term" value="F:RNA binding"/>
    <property type="evidence" value="ECO:0007669"/>
    <property type="project" value="UniProtKB-UniRule"/>
</dbReference>
<dbReference type="GO" id="GO:0008270">
    <property type="term" value="F:zinc ion binding"/>
    <property type="evidence" value="ECO:0007669"/>
    <property type="project" value="UniProtKB-KW"/>
</dbReference>
<sequence length="1000" mass="109450">MELKLSSSRGPRDLTASDIDSDPDREFSGDDEDDDRNHKHRKREIKSQSSEFDASQSVSSRPLNKRKKSFENGRLLRENDSQTNGGWKNNNFASERETFLKSDRRRFDLPMFSRPQMDANQRIGLGQTYSGDSGFARGSGRESWNPHSPMFGSMEFSQVVHQGSVSSSIFVERGLPIFAGVQNAPWNPYSMLPGIPTGRVDGMHSHGVNPNLRPPINPTSNIGIIRQKCRDFEERGFCLRGDMCPMEHGVNRIVVDDVQSLSKFNLPVSLSGGNTLGVGGGSGPLLAGSESASFSDNNNNKLLSKTGKPKSVRKGINAGCNGTFSNTSLAGNDFYDPDQPLWNKDGPGSSNVLSQPCSPEIQQNESILHRDTSSSSHVEVNKDSGILPVSGNACSSISTHSLALSAPGSMNGSKSRSDLKGNISTVPNASGQYDNSKGREDTSNKVQSTPLEGIQASSEDNGTNITGASQRRFKGTSRNTKKALLKAMRTLFVNGIPQKDNNKEALQSHFQKFGKIIDIYIPSNSEKAFIQFSTREEAEAALKAPDAVMGNRFIKLWWANRDSIPDAGVNIGNISPHVYLSASSQGKINQLPAPKATAKVNVVPVSSAPFPVPDQGKHVVATGPLALVPSQKKLESLEVLKEELRKKQELLDQKRNEFKRQLDKLEKQKQAAGVKGEVSSEQPAKRHKVAMAADVTKTLVPQSADVSTPATLSRAEEVAEKTKNIVKLAEHDPSRASTLLPQEAISQKMLKPPSTTKANVPMNRSKLDNQPKAFRIVPPLPADFTDIGTLRKHFSPYGEVYDVELIDVDMDECRAALISFDARPSAEKAFESAKCWKGHDLLFTWVTSTGNDFAEDDITLQNSGLLEALSPSDEYLKATKTNVTGEIAAPDKKPRSRENSLKGQNSEDEADKEHDRQPSEEEVEKQLSEGDGFAEKSHKGKSSEEDTEKTLEGQSSDEDVLRTHGELLCEDNAERVHGEQPIEDIAEWIPNEQLSHGDVE</sequence>
<dbReference type="InterPro" id="IPR012677">
    <property type="entry name" value="Nucleotide-bd_a/b_plait_sf"/>
</dbReference>
<feature type="compositionally biased region" description="Basic and acidic residues" evidence="5">
    <location>
        <begin position="69"/>
        <end position="80"/>
    </location>
</feature>
<dbReference type="Gramene" id="Kaladp0053s0214.1.v1.1">
    <property type="protein sequence ID" value="Kaladp0053s0214.1.v1.1"/>
    <property type="gene ID" value="Kaladp0053s0214.v1.1"/>
</dbReference>
<feature type="region of interest" description="Disordered" evidence="5">
    <location>
        <begin position="337"/>
        <end position="357"/>
    </location>
</feature>
<dbReference type="CDD" id="cd12257">
    <property type="entry name" value="RRM1_RBM26_like"/>
    <property type="match status" value="1"/>
</dbReference>
<evidence type="ECO:0000256" key="2">
    <source>
        <dbReference type="PROSITE-ProRule" id="PRU00176"/>
    </source>
</evidence>
<evidence type="ECO:0000259" key="6">
    <source>
        <dbReference type="PROSITE" id="PS50102"/>
    </source>
</evidence>
<evidence type="ECO:0000256" key="4">
    <source>
        <dbReference type="SAM" id="Coils"/>
    </source>
</evidence>
<feature type="region of interest" description="Disordered" evidence="5">
    <location>
        <begin position="1"/>
        <end position="90"/>
    </location>
</feature>
<keyword evidence="3" id="KW-0863">Zinc-finger</keyword>
<keyword evidence="9" id="KW-1185">Reference proteome</keyword>
<evidence type="ECO:0008006" key="10">
    <source>
        <dbReference type="Google" id="ProtNLM"/>
    </source>
</evidence>
<feature type="compositionally biased region" description="Polar residues" evidence="5">
    <location>
        <begin position="422"/>
        <end position="435"/>
    </location>
</feature>
<dbReference type="Proteomes" id="UP000594263">
    <property type="component" value="Unplaced"/>
</dbReference>
<dbReference type="FunFam" id="3.30.70.330:FF:000719">
    <property type="entry name" value="Predicted protein"/>
    <property type="match status" value="1"/>
</dbReference>
<feature type="region of interest" description="Disordered" evidence="5">
    <location>
        <begin position="289"/>
        <end position="310"/>
    </location>
</feature>
<dbReference type="PROSITE" id="PS50103">
    <property type="entry name" value="ZF_C3H1"/>
    <property type="match status" value="1"/>
</dbReference>
<dbReference type="Gene3D" id="3.30.70.330">
    <property type="match status" value="2"/>
</dbReference>
<organism evidence="8 9">
    <name type="scientific">Kalanchoe fedtschenkoi</name>
    <name type="common">Lavender scallops</name>
    <name type="synonym">South American air plant</name>
    <dbReference type="NCBI Taxonomy" id="63787"/>
    <lineage>
        <taxon>Eukaryota</taxon>
        <taxon>Viridiplantae</taxon>
        <taxon>Streptophyta</taxon>
        <taxon>Embryophyta</taxon>
        <taxon>Tracheophyta</taxon>
        <taxon>Spermatophyta</taxon>
        <taxon>Magnoliopsida</taxon>
        <taxon>eudicotyledons</taxon>
        <taxon>Gunneridae</taxon>
        <taxon>Pentapetalae</taxon>
        <taxon>Saxifragales</taxon>
        <taxon>Crassulaceae</taxon>
        <taxon>Kalanchoe</taxon>
    </lineage>
</organism>
<dbReference type="InterPro" id="IPR045137">
    <property type="entry name" value="RBM26/27"/>
</dbReference>
<feature type="domain" description="RRM" evidence="6">
    <location>
        <begin position="489"/>
        <end position="561"/>
    </location>
</feature>
<dbReference type="PANTHER" id="PTHR14398">
    <property type="entry name" value="RNA RECOGNITION RRM/RNP DOMAIN"/>
    <property type="match status" value="1"/>
</dbReference>
<feature type="coiled-coil region" evidence="4">
    <location>
        <begin position="630"/>
        <end position="675"/>
    </location>
</feature>
<feature type="compositionally biased region" description="Basic and acidic residues" evidence="5">
    <location>
        <begin position="959"/>
        <end position="980"/>
    </location>
</feature>
<feature type="compositionally biased region" description="Polar residues" evidence="5">
    <location>
        <begin position="444"/>
        <end position="469"/>
    </location>
</feature>
<dbReference type="AlphaFoldDB" id="A0A7N0U3I8"/>
<feature type="region of interest" description="Disordered" evidence="5">
    <location>
        <begin position="881"/>
        <end position="1000"/>
    </location>
</feature>
<feature type="region of interest" description="Disordered" evidence="5">
    <location>
        <begin position="405"/>
        <end position="477"/>
    </location>
</feature>
<keyword evidence="1 2" id="KW-0694">RNA-binding</keyword>
<feature type="zinc finger region" description="C3H1-type" evidence="3">
    <location>
        <begin position="228"/>
        <end position="251"/>
    </location>
</feature>
<protein>
    <recommendedName>
        <fullName evidence="10">Zinc finger CCCH domain-containing protein 41</fullName>
    </recommendedName>
</protein>
<dbReference type="PROSITE" id="PS50102">
    <property type="entry name" value="RRM"/>
    <property type="match status" value="1"/>
</dbReference>
<feature type="compositionally biased region" description="Basic and acidic residues" evidence="5">
    <location>
        <begin position="911"/>
        <end position="951"/>
    </location>
</feature>
<dbReference type="OMA" id="XRDLVKP"/>
<evidence type="ECO:0000256" key="5">
    <source>
        <dbReference type="SAM" id="MobiDB-lite"/>
    </source>
</evidence>
<evidence type="ECO:0000256" key="1">
    <source>
        <dbReference type="ARBA" id="ARBA00022884"/>
    </source>
</evidence>
<feature type="compositionally biased region" description="Polar residues" evidence="5">
    <location>
        <begin position="81"/>
        <end position="90"/>
    </location>
</feature>
<dbReference type="SMART" id="SM00360">
    <property type="entry name" value="RRM"/>
    <property type="match status" value="1"/>
</dbReference>
<feature type="compositionally biased region" description="Basic and acidic residues" evidence="5">
    <location>
        <begin position="889"/>
        <end position="900"/>
    </location>
</feature>
<name>A0A7N0U3I8_KALFE</name>
<dbReference type="InterPro" id="IPR000504">
    <property type="entry name" value="RRM_dom"/>
</dbReference>
<keyword evidence="4" id="KW-0175">Coiled coil</keyword>
<keyword evidence="3" id="KW-0862">Zinc</keyword>
<evidence type="ECO:0000313" key="9">
    <source>
        <dbReference type="Proteomes" id="UP000594263"/>
    </source>
</evidence>
<evidence type="ECO:0000313" key="8">
    <source>
        <dbReference type="EnsemblPlants" id="Kaladp0053s0214.1.v1.1"/>
    </source>
</evidence>
<dbReference type="PANTHER" id="PTHR14398:SF0">
    <property type="entry name" value="ZINC FINGER PROTEIN SWM"/>
    <property type="match status" value="1"/>
</dbReference>
<feature type="compositionally biased region" description="Polar residues" evidence="5">
    <location>
        <begin position="294"/>
        <end position="303"/>
    </location>
</feature>
<feature type="domain" description="C3H1-type" evidence="7">
    <location>
        <begin position="228"/>
        <end position="251"/>
    </location>
</feature>
<feature type="compositionally biased region" description="Polar residues" evidence="5">
    <location>
        <begin position="405"/>
        <end position="414"/>
    </location>
</feature>
<dbReference type="EnsemblPlants" id="Kaladp0053s0214.1.v1.1">
    <property type="protein sequence ID" value="Kaladp0053s0214.1.v1.1"/>
    <property type="gene ID" value="Kaladp0053s0214.v1.1"/>
</dbReference>
<dbReference type="Pfam" id="PF00076">
    <property type="entry name" value="RRM_1"/>
    <property type="match status" value="1"/>
</dbReference>
<accession>A0A7N0U3I8</accession>
<evidence type="ECO:0000256" key="3">
    <source>
        <dbReference type="PROSITE-ProRule" id="PRU00723"/>
    </source>
</evidence>
<dbReference type="GO" id="GO:0005634">
    <property type="term" value="C:nucleus"/>
    <property type="evidence" value="ECO:0007669"/>
    <property type="project" value="TreeGrafter"/>
</dbReference>
<proteinExistence type="predicted"/>
<keyword evidence="3" id="KW-0479">Metal-binding</keyword>
<dbReference type="SMART" id="SM00356">
    <property type="entry name" value="ZnF_C3H1"/>
    <property type="match status" value="1"/>
</dbReference>